<keyword evidence="2" id="KW-1185">Reference proteome</keyword>
<dbReference type="GO" id="GO:0005839">
    <property type="term" value="C:proteasome core complex"/>
    <property type="evidence" value="ECO:0007669"/>
    <property type="project" value="InterPro"/>
</dbReference>
<proteinExistence type="predicted"/>
<gene>
    <name evidence="1" type="ORF">CIPAW_16G075500</name>
</gene>
<dbReference type="InterPro" id="IPR001353">
    <property type="entry name" value="Proteasome_sua/b"/>
</dbReference>
<protein>
    <submittedName>
        <fullName evidence="1">Uncharacterized protein</fullName>
    </submittedName>
</protein>
<accession>A0A8T1N2C3</accession>
<comment type="caution">
    <text evidence="1">The sequence shown here is derived from an EMBL/GenBank/DDBJ whole genome shotgun (WGS) entry which is preliminary data.</text>
</comment>
<dbReference type="GO" id="GO:0051603">
    <property type="term" value="P:proteolysis involved in protein catabolic process"/>
    <property type="evidence" value="ECO:0007669"/>
    <property type="project" value="InterPro"/>
</dbReference>
<dbReference type="EMBL" id="CM031824">
    <property type="protein sequence ID" value="KAG6625136.1"/>
    <property type="molecule type" value="Genomic_DNA"/>
</dbReference>
<name>A0A8T1N2C3_CARIL</name>
<dbReference type="Pfam" id="PF00227">
    <property type="entry name" value="Proteasome"/>
    <property type="match status" value="1"/>
</dbReference>
<reference evidence="1" key="1">
    <citation type="submission" date="2020-12" db="EMBL/GenBank/DDBJ databases">
        <title>WGS assembly of Carya illinoinensis cv. Pawnee.</title>
        <authorList>
            <person name="Platts A."/>
            <person name="Shu S."/>
            <person name="Wright S."/>
            <person name="Barry K."/>
            <person name="Edger P."/>
            <person name="Pires J.C."/>
            <person name="Schmutz J."/>
        </authorList>
    </citation>
    <scope>NUCLEOTIDE SEQUENCE</scope>
    <source>
        <tissue evidence="1">Leaf</tissue>
    </source>
</reference>
<dbReference type="AlphaFoldDB" id="A0A8T1N2C3"/>
<organism evidence="1 2">
    <name type="scientific">Carya illinoinensis</name>
    <name type="common">Pecan</name>
    <dbReference type="NCBI Taxonomy" id="32201"/>
    <lineage>
        <taxon>Eukaryota</taxon>
        <taxon>Viridiplantae</taxon>
        <taxon>Streptophyta</taxon>
        <taxon>Embryophyta</taxon>
        <taxon>Tracheophyta</taxon>
        <taxon>Spermatophyta</taxon>
        <taxon>Magnoliopsida</taxon>
        <taxon>eudicotyledons</taxon>
        <taxon>Gunneridae</taxon>
        <taxon>Pentapetalae</taxon>
        <taxon>rosids</taxon>
        <taxon>fabids</taxon>
        <taxon>Fagales</taxon>
        <taxon>Juglandaceae</taxon>
        <taxon>Carya</taxon>
    </lineage>
</organism>
<dbReference type="Proteomes" id="UP000811609">
    <property type="component" value="Chromosome 16"/>
</dbReference>
<sequence length="126" mass="14220">METSKVPNPHIKDHGIWKPSKKIKGKWKTPWIDNDGIILVADIRTIEGPTITDKNCEKIHCMVLNIYCCGARTAADTESVIAHSCNCIATILVKNQGFHSTDPTEESPFQVKFHLLETKKRKLHLT</sequence>
<evidence type="ECO:0000313" key="2">
    <source>
        <dbReference type="Proteomes" id="UP000811609"/>
    </source>
</evidence>
<evidence type="ECO:0000313" key="1">
    <source>
        <dbReference type="EMBL" id="KAG6625136.1"/>
    </source>
</evidence>